<dbReference type="PANTHER" id="PTHR33332">
    <property type="entry name" value="REVERSE TRANSCRIPTASE DOMAIN-CONTAINING PROTEIN"/>
    <property type="match status" value="1"/>
</dbReference>
<dbReference type="AlphaFoldDB" id="A0ABD2VZU1"/>
<accession>A0ABD2VZU1</accession>
<name>A0ABD2VZU1_9HYME</name>
<dbReference type="EMBL" id="JBJJXI010000149">
    <property type="protein sequence ID" value="KAL3385917.1"/>
    <property type="molecule type" value="Genomic_DNA"/>
</dbReference>
<organism evidence="1 2">
    <name type="scientific">Trichogramma kaykai</name>
    <dbReference type="NCBI Taxonomy" id="54128"/>
    <lineage>
        <taxon>Eukaryota</taxon>
        <taxon>Metazoa</taxon>
        <taxon>Ecdysozoa</taxon>
        <taxon>Arthropoda</taxon>
        <taxon>Hexapoda</taxon>
        <taxon>Insecta</taxon>
        <taxon>Pterygota</taxon>
        <taxon>Neoptera</taxon>
        <taxon>Endopterygota</taxon>
        <taxon>Hymenoptera</taxon>
        <taxon>Apocrita</taxon>
        <taxon>Proctotrupomorpha</taxon>
        <taxon>Chalcidoidea</taxon>
        <taxon>Trichogrammatidae</taxon>
        <taxon>Trichogramma</taxon>
    </lineage>
</organism>
<comment type="caution">
    <text evidence="1">The sequence shown here is derived from an EMBL/GenBank/DDBJ whole genome shotgun (WGS) entry which is preliminary data.</text>
</comment>
<protein>
    <recommendedName>
        <fullName evidence="3">Reverse transcriptase domain-containing protein</fullName>
    </recommendedName>
</protein>
<reference evidence="1 2" key="1">
    <citation type="journal article" date="2024" name="bioRxiv">
        <title>A reference genome for Trichogramma kaykai: A tiny desert-dwelling parasitoid wasp with competing sex-ratio distorters.</title>
        <authorList>
            <person name="Culotta J."/>
            <person name="Lindsey A.R."/>
        </authorList>
    </citation>
    <scope>NUCLEOTIDE SEQUENCE [LARGE SCALE GENOMIC DNA]</scope>
    <source>
        <strain evidence="1 2">KSX58</strain>
    </source>
</reference>
<proteinExistence type="predicted"/>
<gene>
    <name evidence="1" type="ORF">TKK_018441</name>
</gene>
<evidence type="ECO:0000313" key="2">
    <source>
        <dbReference type="Proteomes" id="UP001627154"/>
    </source>
</evidence>
<evidence type="ECO:0008006" key="3">
    <source>
        <dbReference type="Google" id="ProtNLM"/>
    </source>
</evidence>
<keyword evidence="2" id="KW-1185">Reference proteome</keyword>
<evidence type="ECO:0000313" key="1">
    <source>
        <dbReference type="EMBL" id="KAL3385917.1"/>
    </source>
</evidence>
<dbReference type="Proteomes" id="UP001627154">
    <property type="component" value="Unassembled WGS sequence"/>
</dbReference>
<sequence>MVSSKHTIYADDTAIFQHHFPSKIRELIANINSDVNAVSSWAIENKLNLNPAKTKTMIRGSLAYVSGIDSTALPVISVNGTNIAFSTSIKCLGITICPTLTWTKHINTLRSRCHFALYSLRFYRHALNQDFRAKLAFIDELYRSCALVLIPHWKQYLVRTIGPEMELLDRLVKSLKKPVIFPKSQLAALNFAAEKITCFIEGTRNRYDAKLVQARKVCVTDHHVQYDLTTTLLENSFFLERQASFNYLGGHVSLYMRLLYVTTGDGDDLIPLDVDYVVDKLFRLVAFWRRYRIALVCINIDNLDMAEYYRRVPSDDLIKLFCSVDDVVKSLLKPSVSMLACLLSSLNHSLETSTLKSKVKNSSLENHK</sequence>